<dbReference type="AlphaFoldDB" id="A0AAJ8K563"/>
<proteinExistence type="predicted"/>
<feature type="compositionally biased region" description="Polar residues" evidence="1">
    <location>
        <begin position="441"/>
        <end position="450"/>
    </location>
</feature>
<reference evidence="2" key="1">
    <citation type="submission" date="2013-07" db="EMBL/GenBank/DDBJ databases">
        <authorList>
            <consortium name="The Broad Institute Genome Sequencing Platform"/>
            <person name="Cuomo C."/>
            <person name="Litvintseva A."/>
            <person name="Chen Y."/>
            <person name="Heitman J."/>
            <person name="Sun S."/>
            <person name="Springer D."/>
            <person name="Dromer F."/>
            <person name="Young S.K."/>
            <person name="Zeng Q."/>
            <person name="Gargeya S."/>
            <person name="Fitzgerald M."/>
            <person name="Abouelleil A."/>
            <person name="Alvarado L."/>
            <person name="Berlin A.M."/>
            <person name="Chapman S.B."/>
            <person name="Dewar J."/>
            <person name="Goldberg J."/>
            <person name="Griggs A."/>
            <person name="Gujja S."/>
            <person name="Hansen M."/>
            <person name="Howarth C."/>
            <person name="Imamovic A."/>
            <person name="Larimer J."/>
            <person name="McCowan C."/>
            <person name="Murphy C."/>
            <person name="Pearson M."/>
            <person name="Priest M."/>
            <person name="Roberts A."/>
            <person name="Saif S."/>
            <person name="Shea T."/>
            <person name="Sykes S."/>
            <person name="Wortman J."/>
            <person name="Nusbaum C."/>
            <person name="Birren B."/>
        </authorList>
    </citation>
    <scope>NUCLEOTIDE SEQUENCE</scope>
    <source>
        <strain evidence="2">CBS 10118</strain>
    </source>
</reference>
<protein>
    <recommendedName>
        <fullName evidence="4">LisH domain-containing protein</fullName>
    </recommendedName>
</protein>
<keyword evidence="3" id="KW-1185">Reference proteome</keyword>
<feature type="region of interest" description="Disordered" evidence="1">
    <location>
        <begin position="731"/>
        <end position="782"/>
    </location>
</feature>
<accession>A0AAJ8K563</accession>
<feature type="compositionally biased region" description="Pro residues" evidence="1">
    <location>
        <begin position="219"/>
        <end position="234"/>
    </location>
</feature>
<dbReference type="RefSeq" id="XP_065725716.1">
    <property type="nucleotide sequence ID" value="XM_065869644.1"/>
</dbReference>
<feature type="region of interest" description="Disordered" evidence="1">
    <location>
        <begin position="1"/>
        <end position="22"/>
    </location>
</feature>
<feature type="compositionally biased region" description="Basic residues" evidence="1">
    <location>
        <begin position="935"/>
        <end position="946"/>
    </location>
</feature>
<reference evidence="2" key="2">
    <citation type="submission" date="2024-02" db="EMBL/GenBank/DDBJ databases">
        <title>Comparative genomics of Cryptococcus and Kwoniella reveals pathogenesis evolution and contrasting modes of karyotype evolution via chromosome fusion or intercentromeric recombination.</title>
        <authorList>
            <person name="Coelho M.A."/>
            <person name="David-Palma M."/>
            <person name="Shea T."/>
            <person name="Bowers K."/>
            <person name="McGinley-Smith S."/>
            <person name="Mohammad A.W."/>
            <person name="Gnirke A."/>
            <person name="Yurkov A.M."/>
            <person name="Nowrousian M."/>
            <person name="Sun S."/>
            <person name="Cuomo C.A."/>
            <person name="Heitman J."/>
        </authorList>
    </citation>
    <scope>NUCLEOTIDE SEQUENCE</scope>
    <source>
        <strain evidence="2">CBS 10118</strain>
    </source>
</reference>
<organism evidence="2 3">
    <name type="scientific">Kwoniella bestiolae CBS 10118</name>
    <dbReference type="NCBI Taxonomy" id="1296100"/>
    <lineage>
        <taxon>Eukaryota</taxon>
        <taxon>Fungi</taxon>
        <taxon>Dikarya</taxon>
        <taxon>Basidiomycota</taxon>
        <taxon>Agaricomycotina</taxon>
        <taxon>Tremellomycetes</taxon>
        <taxon>Tremellales</taxon>
        <taxon>Cryptococcaceae</taxon>
        <taxon>Kwoniella</taxon>
    </lineage>
</organism>
<evidence type="ECO:0000313" key="3">
    <source>
        <dbReference type="Proteomes" id="UP000092730"/>
    </source>
</evidence>
<feature type="compositionally biased region" description="Basic and acidic residues" evidence="1">
    <location>
        <begin position="499"/>
        <end position="514"/>
    </location>
</feature>
<evidence type="ECO:0000256" key="1">
    <source>
        <dbReference type="SAM" id="MobiDB-lite"/>
    </source>
</evidence>
<evidence type="ECO:0008006" key="4">
    <source>
        <dbReference type="Google" id="ProtNLM"/>
    </source>
</evidence>
<gene>
    <name evidence="2" type="ORF">I302_103292</name>
</gene>
<dbReference type="EMBL" id="CP144542">
    <property type="protein sequence ID" value="WVW81301.1"/>
    <property type="molecule type" value="Genomic_DNA"/>
</dbReference>
<feature type="compositionally biased region" description="Polar residues" evidence="1">
    <location>
        <begin position="970"/>
        <end position="979"/>
    </location>
</feature>
<feature type="compositionally biased region" description="Polar residues" evidence="1">
    <location>
        <begin position="517"/>
        <end position="528"/>
    </location>
</feature>
<feature type="compositionally biased region" description="Low complexity" evidence="1">
    <location>
        <begin position="1048"/>
        <end position="1067"/>
    </location>
</feature>
<dbReference type="GeneID" id="30206390"/>
<feature type="compositionally biased region" description="Low complexity" evidence="1">
    <location>
        <begin position="171"/>
        <end position="218"/>
    </location>
</feature>
<feature type="compositionally biased region" description="Low complexity" evidence="1">
    <location>
        <begin position="731"/>
        <end position="754"/>
    </location>
</feature>
<feature type="compositionally biased region" description="Low complexity" evidence="1">
    <location>
        <begin position="919"/>
        <end position="931"/>
    </location>
</feature>
<dbReference type="KEGG" id="kbi:30206390"/>
<feature type="region of interest" description="Disordered" evidence="1">
    <location>
        <begin position="436"/>
        <end position="534"/>
    </location>
</feature>
<feature type="region of interest" description="Disordered" evidence="1">
    <location>
        <begin position="171"/>
        <end position="288"/>
    </location>
</feature>
<dbReference type="Proteomes" id="UP000092730">
    <property type="component" value="Chromosome 2"/>
</dbReference>
<evidence type="ECO:0000313" key="2">
    <source>
        <dbReference type="EMBL" id="WVW81301.1"/>
    </source>
</evidence>
<feature type="compositionally biased region" description="Low complexity" evidence="1">
    <location>
        <begin position="1007"/>
        <end position="1037"/>
    </location>
</feature>
<name>A0AAJ8K563_9TREE</name>
<feature type="compositionally biased region" description="Low complexity" evidence="1">
    <location>
        <begin position="247"/>
        <end position="259"/>
    </location>
</feature>
<sequence>MQQGPRMAMPANPHMQHPGMNQAMDPAAMQQQVAAMNVAAANGNGAEYGQQPMSDQNRAYMEQQLRMQQQHQQQQQGRDGKVAAQRALGVGAQVQNPQQMLQQQQMMMQQQGIRQITTANGSVYVDPQGRQVSLPMGWQQQMSDPRQPPSNMVSQAQLQAFYQQQQQQQQAQQAQQQQQHHAQQQQMLPPQQALHYQRQQQLAQQQQQQQQQRASQPPSARPPHAVPPQLPPGQSPALLQVPPPPVKRAASRAASRSASPIPPHIRPPSAMGQPMQASTSAMPTTGAPPTILPLRSATVPVTNGEGSQIHFAENTIHPRPTADSAKPTNSKFARLQSNRLNRPIKFSSAARLQEAEETSSRLQRMIHNAQAALVIATKEQEEAKAAREIVKVDEDPQIGFDTALLDYSDIAKLHPSRKPRESNGSSSGDVTLVENTDEAKSSTISPNKTASPVKAPLSANNLHGDTPSQSKSSPKDEQTPTDSIFGPEKGTPSSPSKMSVDRVKEEKSSPHDKAPSTGRSPQTASSNGKPAPRDLGDLYTWWVVFQDSKRIAARRKANRASASQPNTAAPTTGITPSSAVAARIAMATPAAAVRAASVDFAGQRGQAGPSHQTQDEPVPVTATLQQMEALKREQAARIQAEQEAHRRRMEMQNGMQDGRQMMYQNGQPQGMTQEQLQSLYQQQQQLHAQQHHLQPQNTGLQHPPGQHLFHQVQGNGQMPVTTPGGTIRNMPPQMMMQPQNGMGGSPSNSSPQGQKRGADGSPLETQSAKKARMIGKQPTPEDHRRQALELAKSVMPAPGVLQLPGQQQRSVSQQNEMARPSLEAQRQYSQTQAAYAKQQELAVRQHIANSPAQMTGMSPAQMTPAQMTEQSPMGITSPSMQHNAQFEVGMNGIPTQQETPTMGNRAKKGKPGPGLTVDTETAAEAPEATPTGASGKRKASANKKLPKSATEKNAKGKNAKGGKGGRPTTADASNPQIDESPSAPTPSQGYGIAQTPTNPTGGEMNYGPGPSSAPGSSRSQVFQLPPVNEPVNPVQQPHQMENGLDTTGNQQLQQPGQIAQPQQVGQPQQPPAEQPAFDTNFGFDDTADFLKSFDFSGGGMQMPNSADYGSFNFDDFNFTNVGENQDEWASLDGGMS</sequence>
<feature type="region of interest" description="Disordered" evidence="1">
    <location>
        <begin position="893"/>
        <end position="1078"/>
    </location>
</feature>
<feature type="compositionally biased region" description="Polar residues" evidence="1">
    <location>
        <begin position="893"/>
        <end position="902"/>
    </location>
</feature>
<feature type="compositionally biased region" description="Polar residues" evidence="1">
    <location>
        <begin position="458"/>
        <end position="472"/>
    </location>
</feature>